<keyword evidence="1" id="KW-0732">Signal</keyword>
<feature type="signal peptide" evidence="1">
    <location>
        <begin position="1"/>
        <end position="21"/>
    </location>
</feature>
<name>A0A642ESX3_BACFG</name>
<evidence type="ECO:0000313" key="2">
    <source>
        <dbReference type="EMBL" id="KAA4746908.1"/>
    </source>
</evidence>
<proteinExistence type="predicted"/>
<evidence type="ECO:0000256" key="1">
    <source>
        <dbReference type="SAM" id="SignalP"/>
    </source>
</evidence>
<evidence type="ECO:0008006" key="4">
    <source>
        <dbReference type="Google" id="ProtNLM"/>
    </source>
</evidence>
<feature type="chain" id="PRO_5030147163" description="MORN repeat variant family protein" evidence="1">
    <location>
        <begin position="22"/>
        <end position="502"/>
    </location>
</feature>
<comment type="caution">
    <text evidence="2">The sequence shown here is derived from an EMBL/GenBank/DDBJ whole genome shotgun (WGS) entry which is preliminary data.</text>
</comment>
<dbReference type="Gene3D" id="2.20.110.10">
    <property type="entry name" value="Histone H3 K4-specific methyltransferase SET7/9 N-terminal domain"/>
    <property type="match status" value="1"/>
</dbReference>
<dbReference type="AlphaFoldDB" id="A0A642ESX3"/>
<gene>
    <name evidence="2" type="ORF">F3B44_23910</name>
</gene>
<protein>
    <recommendedName>
        <fullName evidence="4">MORN repeat variant family protein</fullName>
    </recommendedName>
</protein>
<accession>A0A642ESX3</accession>
<reference evidence="2 3" key="1">
    <citation type="journal article" date="2019" name="Nat. Med.">
        <title>A library of human gut bacterial isolates paired with longitudinal multiomics data enables mechanistic microbiome research.</title>
        <authorList>
            <person name="Poyet M."/>
            <person name="Groussin M."/>
            <person name="Gibbons S.M."/>
            <person name="Avila-Pacheco J."/>
            <person name="Jiang X."/>
            <person name="Kearney S.M."/>
            <person name="Perrotta A.R."/>
            <person name="Berdy B."/>
            <person name="Zhao S."/>
            <person name="Lieberman T.D."/>
            <person name="Swanson P.K."/>
            <person name="Smith M."/>
            <person name="Roesemann S."/>
            <person name="Alexander J.E."/>
            <person name="Rich S.A."/>
            <person name="Livny J."/>
            <person name="Vlamakis H."/>
            <person name="Clish C."/>
            <person name="Bullock K."/>
            <person name="Deik A."/>
            <person name="Scott J."/>
            <person name="Pierce K.A."/>
            <person name="Xavier R.J."/>
            <person name="Alm E.J."/>
        </authorList>
    </citation>
    <scope>NUCLEOTIDE SEQUENCE [LARGE SCALE GENOMIC DNA]</scope>
    <source>
        <strain evidence="2 3">BIOML-A106</strain>
    </source>
</reference>
<evidence type="ECO:0000313" key="3">
    <source>
        <dbReference type="Proteomes" id="UP000479773"/>
    </source>
</evidence>
<organism evidence="2 3">
    <name type="scientific">Bacteroides fragilis</name>
    <dbReference type="NCBI Taxonomy" id="817"/>
    <lineage>
        <taxon>Bacteria</taxon>
        <taxon>Pseudomonadati</taxon>
        <taxon>Bacteroidota</taxon>
        <taxon>Bacteroidia</taxon>
        <taxon>Bacteroidales</taxon>
        <taxon>Bacteroidaceae</taxon>
        <taxon>Bacteroides</taxon>
    </lineage>
</organism>
<dbReference type="EMBL" id="VWEQ01000062">
    <property type="protein sequence ID" value="KAA4746908.1"/>
    <property type="molecule type" value="Genomic_DNA"/>
</dbReference>
<dbReference type="Proteomes" id="UP000479773">
    <property type="component" value="Unassembled WGS sequence"/>
</dbReference>
<sequence length="502" mass="58430">MKIKILFFICIVLSSIDITNAQNIVTKKTYWDWGNSRLHEIFTVIAGTGTRHGSYKEYDKNGMLLISANYNHGALHGLCVGYFGTPQNYISKSTNYLNGEKNGVEKNYNLGSSGHYLIEECVYKKDEMIEKTSYYTDVKYKGRKKSHAKLVDDKQFNTNWYQNGQIEYEGVLQVTPGNYGNVTTPIQYTRYSEAGALMEKLNDNIISFYAEDGKTITQKENLSTDVIEYYDNGTLTKSIKILKEDGDEYYEVSLYKNNSIYSKKVVDRNGNDAELIKKEKQLALQYDSLYNRLKEMLHSNVSMNITKMVFANPDRVYCRKGQYESSGKFSALEAIIRTHEKELDDVVRQRNEYTERGFKRNDGKYYKSVEQIKEYIDKISQNFMQKYDTLSVMKKIAEQINDDLYYIECSYTYYTGQQGYKDNVPGKHKNAYKAYISTTEYLTSNMEGKNLSETLTMLQQYATISSKMRKWYNMKITPIEKLFKKTEIPETQLNIFMNNDVE</sequence>
<dbReference type="RefSeq" id="WP_049129973.1">
    <property type="nucleotide sequence ID" value="NZ_JAFKPR010000004.1"/>
</dbReference>